<feature type="transmembrane region" description="Helical" evidence="11">
    <location>
        <begin position="56"/>
        <end position="74"/>
    </location>
</feature>
<keyword evidence="6 11" id="KW-0812">Transmembrane</keyword>
<evidence type="ECO:0000313" key="14">
    <source>
        <dbReference type="Proteomes" id="UP000297693"/>
    </source>
</evidence>
<gene>
    <name evidence="13" type="ORF">EHQ58_07920</name>
</gene>
<evidence type="ECO:0000256" key="8">
    <source>
        <dbReference type="ARBA" id="ARBA00022989"/>
    </source>
</evidence>
<evidence type="ECO:0000313" key="13">
    <source>
        <dbReference type="EMBL" id="TGL59663.1"/>
    </source>
</evidence>
<keyword evidence="9" id="KW-0406">Ion transport</keyword>
<dbReference type="InterPro" id="IPR003148">
    <property type="entry name" value="RCK_N"/>
</dbReference>
<feature type="transmembrane region" description="Helical" evidence="11">
    <location>
        <begin position="282"/>
        <end position="301"/>
    </location>
</feature>
<dbReference type="GO" id="GO:0008324">
    <property type="term" value="F:monoatomic cation transmembrane transporter activity"/>
    <property type="evidence" value="ECO:0007669"/>
    <property type="project" value="InterPro"/>
</dbReference>
<feature type="transmembrane region" description="Helical" evidence="11">
    <location>
        <begin position="32"/>
        <end position="50"/>
    </location>
</feature>
<sequence>MGETGFFVQALIYLTAAILMVPIAHKLGLGSVLGYLLAGIGIGPAMLGLVGAEGEALMHFAEFGVVMMLFVIGLELELDLLWRLKVWLLGLGGLQVVITTIFFSLISIFFAIDWKPALAIGMILSLSSTAIVLQTLKEKGLMKSLSGQASFSVLLFQDMAVIPMLAIFPLLATVSLSSEGSHSSSMIQQYPAWMQGMIIISTICAIILVGKFLLSPLFRVLANTGLREVFTGASLLLVISISLLMGAIGLSAALGTFLAGVVLASSEFRHELESDIEPFKGLLLGLFFLSVGASMNVDVIFQNPLKISAIVFVIIAGKALILLLLGLVFRIPLDQNLYFALGLSQVGEFSFVLFSYSEQNGILPHDLVSSLVASVAISMALTPIILLLYEKLFKNLLEDDSKNKLESDKIENEENPVIIAGFGKFGNMIGRFLRVNGIAVTVLDYDADRVSMLRKFDFKVYFGDATRSELLSGAGAGKAKLLIAALDSFEKQKELIDIVKKHFPQLKILARAGDREEAYELKELGADLVYRETRETAIELGIDALKDLGFRSYQARRAASTFLKHDTDSFDELYEHRKDRKVYISLAKQRTAELERLMRVDTGESGGDLNEGWSGLER</sequence>
<dbReference type="Proteomes" id="UP000297693">
    <property type="component" value="Unassembled WGS sequence"/>
</dbReference>
<evidence type="ECO:0000256" key="9">
    <source>
        <dbReference type="ARBA" id="ARBA00023065"/>
    </source>
</evidence>
<dbReference type="FunFam" id="3.40.50.720:FF:000036">
    <property type="entry name" value="Glutathione-regulated potassium-efflux system protein KefB"/>
    <property type="match status" value="1"/>
</dbReference>
<feature type="transmembrane region" description="Helical" evidence="11">
    <location>
        <begin position="308"/>
        <end position="331"/>
    </location>
</feature>
<dbReference type="OrthoDB" id="9793589at2"/>
<comment type="subcellular location">
    <subcellularLocation>
        <location evidence="1">Endomembrane system</location>
        <topology evidence="1">Multi-pass membrane protein</topology>
    </subcellularLocation>
</comment>
<comment type="similarity">
    <text evidence="2">Belongs to the monovalent cation:proton antiporter 2 (CPA2) transporter (TC 2.A.37) family.</text>
</comment>
<dbReference type="Gene3D" id="3.40.50.720">
    <property type="entry name" value="NAD(P)-binding Rossmann-like Domain"/>
    <property type="match status" value="1"/>
</dbReference>
<feature type="transmembrane region" description="Helical" evidence="11">
    <location>
        <begin position="6"/>
        <end position="25"/>
    </location>
</feature>
<evidence type="ECO:0000256" key="5">
    <source>
        <dbReference type="ARBA" id="ARBA00022538"/>
    </source>
</evidence>
<accession>A0A4R9K1S4</accession>
<dbReference type="AlphaFoldDB" id="A0A4R9K1S4"/>
<keyword evidence="10 11" id="KW-0472">Membrane</keyword>
<feature type="transmembrane region" description="Helical" evidence="11">
    <location>
        <begin position="192"/>
        <end position="214"/>
    </location>
</feature>
<dbReference type="InterPro" id="IPR036291">
    <property type="entry name" value="NAD(P)-bd_dom_sf"/>
</dbReference>
<dbReference type="GO" id="GO:0005886">
    <property type="term" value="C:plasma membrane"/>
    <property type="evidence" value="ECO:0007669"/>
    <property type="project" value="TreeGrafter"/>
</dbReference>
<dbReference type="EMBL" id="RQGD01000023">
    <property type="protein sequence ID" value="TGL59663.1"/>
    <property type="molecule type" value="Genomic_DNA"/>
</dbReference>
<keyword evidence="14" id="KW-1185">Reference proteome</keyword>
<keyword evidence="4" id="KW-0050">Antiport</keyword>
<evidence type="ECO:0000256" key="1">
    <source>
        <dbReference type="ARBA" id="ARBA00004127"/>
    </source>
</evidence>
<dbReference type="Pfam" id="PF02254">
    <property type="entry name" value="TrkA_N"/>
    <property type="match status" value="1"/>
</dbReference>
<evidence type="ECO:0000256" key="10">
    <source>
        <dbReference type="ARBA" id="ARBA00023136"/>
    </source>
</evidence>
<feature type="transmembrane region" description="Helical" evidence="11">
    <location>
        <begin position="148"/>
        <end position="172"/>
    </location>
</feature>
<evidence type="ECO:0000256" key="4">
    <source>
        <dbReference type="ARBA" id="ARBA00022449"/>
    </source>
</evidence>
<feature type="domain" description="RCK N-terminal" evidence="12">
    <location>
        <begin position="414"/>
        <end position="538"/>
    </location>
</feature>
<dbReference type="Pfam" id="PF00999">
    <property type="entry name" value="Na_H_Exchanger"/>
    <property type="match status" value="1"/>
</dbReference>
<dbReference type="PANTHER" id="PTHR46157">
    <property type="entry name" value="K(+) EFFLUX ANTIPORTER 3, CHLOROPLASTIC"/>
    <property type="match status" value="1"/>
</dbReference>
<dbReference type="Gene3D" id="1.20.1530.20">
    <property type="match status" value="1"/>
</dbReference>
<reference evidence="13" key="1">
    <citation type="journal article" date="2019" name="PLoS Negl. Trop. Dis.">
        <title>Revisiting the worldwide diversity of Leptospira species in the environment.</title>
        <authorList>
            <person name="Vincent A.T."/>
            <person name="Schiettekatte O."/>
            <person name="Bourhy P."/>
            <person name="Veyrier F.J."/>
            <person name="Picardeau M."/>
        </authorList>
    </citation>
    <scope>NUCLEOTIDE SEQUENCE [LARGE SCALE GENOMIC DNA]</scope>
    <source>
        <strain evidence="13">201702476</strain>
    </source>
</reference>
<dbReference type="InterPro" id="IPR006153">
    <property type="entry name" value="Cation/H_exchanger_TM"/>
</dbReference>
<keyword evidence="3" id="KW-0813">Transport</keyword>
<organism evidence="13 14">
    <name type="scientific">Leptospira ognonensis</name>
    <dbReference type="NCBI Taxonomy" id="2484945"/>
    <lineage>
        <taxon>Bacteria</taxon>
        <taxon>Pseudomonadati</taxon>
        <taxon>Spirochaetota</taxon>
        <taxon>Spirochaetia</taxon>
        <taxon>Leptospirales</taxon>
        <taxon>Leptospiraceae</taxon>
        <taxon>Leptospira</taxon>
    </lineage>
</organism>
<keyword evidence="5" id="KW-0633">Potassium transport</keyword>
<proteinExistence type="inferred from homology"/>
<dbReference type="RefSeq" id="WP_135623353.1">
    <property type="nucleotide sequence ID" value="NZ_RQGD01000023.1"/>
</dbReference>
<evidence type="ECO:0000256" key="6">
    <source>
        <dbReference type="ARBA" id="ARBA00022692"/>
    </source>
</evidence>
<comment type="caution">
    <text evidence="13">The sequence shown here is derived from an EMBL/GenBank/DDBJ whole genome shotgun (WGS) entry which is preliminary data.</text>
</comment>
<dbReference type="GO" id="GO:0012505">
    <property type="term" value="C:endomembrane system"/>
    <property type="evidence" value="ECO:0007669"/>
    <property type="project" value="UniProtKB-SubCell"/>
</dbReference>
<dbReference type="SUPFAM" id="SSF51735">
    <property type="entry name" value="NAD(P)-binding Rossmann-fold domains"/>
    <property type="match status" value="1"/>
</dbReference>
<dbReference type="GO" id="GO:0015297">
    <property type="term" value="F:antiporter activity"/>
    <property type="evidence" value="ECO:0007669"/>
    <property type="project" value="UniProtKB-KW"/>
</dbReference>
<evidence type="ECO:0000256" key="3">
    <source>
        <dbReference type="ARBA" id="ARBA00022448"/>
    </source>
</evidence>
<keyword evidence="7" id="KW-0630">Potassium</keyword>
<evidence type="ECO:0000256" key="2">
    <source>
        <dbReference type="ARBA" id="ARBA00005551"/>
    </source>
</evidence>
<feature type="transmembrane region" description="Helical" evidence="11">
    <location>
        <begin position="86"/>
        <end position="112"/>
    </location>
</feature>
<dbReference type="NCBIfam" id="TIGR00932">
    <property type="entry name" value="2a37"/>
    <property type="match status" value="1"/>
</dbReference>
<dbReference type="PANTHER" id="PTHR46157:SF4">
    <property type="entry name" value="K(+) EFFLUX ANTIPORTER 3, CHLOROPLASTIC"/>
    <property type="match status" value="1"/>
</dbReference>
<feature type="transmembrane region" description="Helical" evidence="11">
    <location>
        <begin position="118"/>
        <end position="136"/>
    </location>
</feature>
<feature type="transmembrane region" description="Helical" evidence="11">
    <location>
        <begin position="368"/>
        <end position="389"/>
    </location>
</feature>
<evidence type="ECO:0000259" key="12">
    <source>
        <dbReference type="PROSITE" id="PS51201"/>
    </source>
</evidence>
<keyword evidence="8 11" id="KW-1133">Transmembrane helix</keyword>
<protein>
    <submittedName>
        <fullName evidence="13">Potassium transporter</fullName>
    </submittedName>
</protein>
<feature type="transmembrane region" description="Helical" evidence="11">
    <location>
        <begin position="235"/>
        <end position="262"/>
    </location>
</feature>
<evidence type="ECO:0000256" key="7">
    <source>
        <dbReference type="ARBA" id="ARBA00022958"/>
    </source>
</evidence>
<dbReference type="GO" id="GO:1902600">
    <property type="term" value="P:proton transmembrane transport"/>
    <property type="evidence" value="ECO:0007669"/>
    <property type="project" value="InterPro"/>
</dbReference>
<dbReference type="InterPro" id="IPR038770">
    <property type="entry name" value="Na+/solute_symporter_sf"/>
</dbReference>
<name>A0A4R9K1S4_9LEPT</name>
<evidence type="ECO:0000256" key="11">
    <source>
        <dbReference type="SAM" id="Phobius"/>
    </source>
</evidence>
<dbReference type="InterPro" id="IPR004771">
    <property type="entry name" value="K/H_exchanger"/>
</dbReference>
<dbReference type="GO" id="GO:0006813">
    <property type="term" value="P:potassium ion transport"/>
    <property type="evidence" value="ECO:0007669"/>
    <property type="project" value="UniProtKB-KW"/>
</dbReference>
<dbReference type="PROSITE" id="PS51201">
    <property type="entry name" value="RCK_N"/>
    <property type="match status" value="1"/>
</dbReference>